<dbReference type="AlphaFoldDB" id="A0A8H3TUP6"/>
<sequence>MSRTTRFILALIALVGALYGPPVYNRLSVLGVFPTSIPLSTTTAESSVRTIPGTTQCEDVHHHVRSGMLFTACQGEEQTRLDWFPPLGHFEGPERVPVDARRGGLVVVNPKTFTATRLTLEGFEGAFVTHGIDIIDDPSNPSAIYIHAVNHAPAMPLPVSRTPKDIVASRIEVFHHVIGSNKATYVRSIRHPLIRTPNDIYSLAPGELLVTNDHAHRDGLMRFIEDVVSHPLGPKTTLVRVTFSLDSPAVDARVEMDGLHNCNGLGHGPDGQLLLVSAAGGVLHLGTTLTDPVTLHRSIPHPTTLDNPSFYASSFDHERGYLNAGLTHAAELAKTSRNATALNPSIVWYLPVNSTNPKVLFHDDGRRLRTASAAVIVDDAATRERWMFATGFLSAAMVAMRVEL</sequence>
<protein>
    <submittedName>
        <fullName evidence="1">Uncharacterized protein</fullName>
    </submittedName>
</protein>
<dbReference type="Gene3D" id="2.120.10.30">
    <property type="entry name" value="TolB, C-terminal domain"/>
    <property type="match status" value="1"/>
</dbReference>
<keyword evidence="2" id="KW-1185">Reference proteome</keyword>
<evidence type="ECO:0000313" key="2">
    <source>
        <dbReference type="Proteomes" id="UP000620104"/>
    </source>
</evidence>
<reference evidence="1" key="1">
    <citation type="submission" date="2020-07" db="EMBL/GenBank/DDBJ databases">
        <title>Draft Genome Sequence of a Deep-Sea Yeast, Naganishia (Cryptococcus) liquefaciens strain N6.</title>
        <authorList>
            <person name="Han Y.W."/>
            <person name="Kajitani R."/>
            <person name="Morimoto H."/>
            <person name="Parhat M."/>
            <person name="Tsubouchi H."/>
            <person name="Bakenova O."/>
            <person name="Ogata M."/>
            <person name="Argunhan B."/>
            <person name="Aoki R."/>
            <person name="Kajiwara S."/>
            <person name="Itoh T."/>
            <person name="Iwasaki H."/>
        </authorList>
    </citation>
    <scope>NUCLEOTIDE SEQUENCE</scope>
    <source>
        <strain evidence="1">N6</strain>
    </source>
</reference>
<dbReference type="InterPro" id="IPR011042">
    <property type="entry name" value="6-blade_b-propeller_TolB-like"/>
</dbReference>
<dbReference type="PANTHER" id="PTHR11799:SF12">
    <property type="entry name" value="PARAOXONASE-RELATED"/>
    <property type="match status" value="1"/>
</dbReference>
<dbReference type="Proteomes" id="UP000620104">
    <property type="component" value="Unassembled WGS sequence"/>
</dbReference>
<dbReference type="PANTHER" id="PTHR11799">
    <property type="entry name" value="PARAOXONASE"/>
    <property type="match status" value="1"/>
</dbReference>
<accession>A0A8H3TUP6</accession>
<proteinExistence type="predicted"/>
<organism evidence="1 2">
    <name type="scientific">Naganishia liquefaciens</name>
    <dbReference type="NCBI Taxonomy" id="104408"/>
    <lineage>
        <taxon>Eukaryota</taxon>
        <taxon>Fungi</taxon>
        <taxon>Dikarya</taxon>
        <taxon>Basidiomycota</taxon>
        <taxon>Agaricomycotina</taxon>
        <taxon>Tremellomycetes</taxon>
        <taxon>Filobasidiales</taxon>
        <taxon>Filobasidiaceae</taxon>
        <taxon>Naganishia</taxon>
    </lineage>
</organism>
<name>A0A8H3TUP6_9TREE</name>
<dbReference type="InterPro" id="IPR051288">
    <property type="entry name" value="Serum_paraoxonase/arylesterase"/>
</dbReference>
<comment type="caution">
    <text evidence="1">The sequence shown here is derived from an EMBL/GenBank/DDBJ whole genome shotgun (WGS) entry which is preliminary data.</text>
</comment>
<dbReference type="SUPFAM" id="SSF63829">
    <property type="entry name" value="Calcium-dependent phosphotriesterase"/>
    <property type="match status" value="1"/>
</dbReference>
<gene>
    <name evidence="1" type="ORF">NliqN6_3447</name>
</gene>
<dbReference type="EMBL" id="BLZA01000020">
    <property type="protein sequence ID" value="GHJ87045.1"/>
    <property type="molecule type" value="Genomic_DNA"/>
</dbReference>
<evidence type="ECO:0000313" key="1">
    <source>
        <dbReference type="EMBL" id="GHJ87045.1"/>
    </source>
</evidence>
<dbReference type="OrthoDB" id="5307922at2759"/>